<feature type="transmembrane region" description="Helical" evidence="1">
    <location>
        <begin position="191"/>
        <end position="210"/>
    </location>
</feature>
<dbReference type="Pfam" id="PF09586">
    <property type="entry name" value="YfhO"/>
    <property type="match status" value="1"/>
</dbReference>
<keyword evidence="1" id="KW-0812">Transmembrane</keyword>
<dbReference type="EMBL" id="JAERQJ010000013">
    <property type="protein sequence ID" value="MBL0685821.1"/>
    <property type="molecule type" value="Genomic_DNA"/>
</dbReference>
<feature type="transmembrane region" description="Helical" evidence="1">
    <location>
        <begin position="7"/>
        <end position="25"/>
    </location>
</feature>
<dbReference type="PANTHER" id="PTHR38454:SF1">
    <property type="entry name" value="INTEGRAL MEMBRANE PROTEIN"/>
    <property type="match status" value="1"/>
</dbReference>
<feature type="transmembrane region" description="Helical" evidence="1">
    <location>
        <begin position="98"/>
        <end position="115"/>
    </location>
</feature>
<dbReference type="AlphaFoldDB" id="A0A937A0M4"/>
<feature type="transmembrane region" description="Helical" evidence="1">
    <location>
        <begin position="523"/>
        <end position="542"/>
    </location>
</feature>
<evidence type="ECO:0000313" key="3">
    <source>
        <dbReference type="Proteomes" id="UP000651057"/>
    </source>
</evidence>
<feature type="transmembrane region" description="Helical" evidence="1">
    <location>
        <begin position="169"/>
        <end position="185"/>
    </location>
</feature>
<dbReference type="InterPro" id="IPR018580">
    <property type="entry name" value="Uncharacterised_YfhO"/>
</dbReference>
<feature type="transmembrane region" description="Helical" evidence="1">
    <location>
        <begin position="441"/>
        <end position="459"/>
    </location>
</feature>
<reference evidence="2" key="1">
    <citation type="submission" date="2021-01" db="EMBL/GenBank/DDBJ databases">
        <authorList>
            <person name="Zhong Y.L."/>
        </authorList>
    </citation>
    <scope>NUCLEOTIDE SEQUENCE</scope>
    <source>
        <strain evidence="2">KCTC 23302</strain>
    </source>
</reference>
<proteinExistence type="predicted"/>
<feature type="transmembrane region" description="Helical" evidence="1">
    <location>
        <begin position="122"/>
        <end position="141"/>
    </location>
</feature>
<evidence type="ECO:0000256" key="1">
    <source>
        <dbReference type="SAM" id="Phobius"/>
    </source>
</evidence>
<feature type="transmembrane region" description="Helical" evidence="1">
    <location>
        <begin position="222"/>
        <end position="242"/>
    </location>
</feature>
<keyword evidence="1" id="KW-1133">Transmembrane helix</keyword>
<feature type="transmembrane region" description="Helical" evidence="1">
    <location>
        <begin position="369"/>
        <end position="389"/>
    </location>
</feature>
<dbReference type="RefSeq" id="WP_201924239.1">
    <property type="nucleotide sequence ID" value="NZ_BAABAX010000011.1"/>
</dbReference>
<organism evidence="2 3">
    <name type="scientific">Aquimarina mytili</name>
    <dbReference type="NCBI Taxonomy" id="874423"/>
    <lineage>
        <taxon>Bacteria</taxon>
        <taxon>Pseudomonadati</taxon>
        <taxon>Bacteroidota</taxon>
        <taxon>Flavobacteriia</taxon>
        <taxon>Flavobacteriales</taxon>
        <taxon>Flavobacteriaceae</taxon>
        <taxon>Aquimarina</taxon>
    </lineage>
</organism>
<keyword evidence="3" id="KW-1185">Reference proteome</keyword>
<feature type="transmembrane region" description="Helical" evidence="1">
    <location>
        <begin position="343"/>
        <end position="362"/>
    </location>
</feature>
<feature type="transmembrane region" description="Helical" evidence="1">
    <location>
        <begin position="781"/>
        <end position="799"/>
    </location>
</feature>
<keyword evidence="1" id="KW-0472">Membrane</keyword>
<dbReference type="PANTHER" id="PTHR38454">
    <property type="entry name" value="INTEGRAL MEMBRANE PROTEIN-RELATED"/>
    <property type="match status" value="1"/>
</dbReference>
<feature type="transmembrane region" description="Helical" evidence="1">
    <location>
        <begin position="498"/>
        <end position="516"/>
    </location>
</feature>
<name>A0A937A0M4_9FLAO</name>
<comment type="caution">
    <text evidence="2">The sequence shown here is derived from an EMBL/GenBank/DDBJ whole genome shotgun (WGS) entry which is preliminary data.</text>
</comment>
<feature type="transmembrane region" description="Helical" evidence="1">
    <location>
        <begin position="147"/>
        <end position="164"/>
    </location>
</feature>
<dbReference type="Proteomes" id="UP000651057">
    <property type="component" value="Unassembled WGS sequence"/>
</dbReference>
<evidence type="ECO:0000313" key="2">
    <source>
        <dbReference type="EMBL" id="MBL0685821.1"/>
    </source>
</evidence>
<gene>
    <name evidence="2" type="ORF">JJQ60_19980</name>
</gene>
<sequence length="815" mass="91239">MSLIKRFLPHILVILGFVIASLAYFNPVLSGKKMRQSDIVQYTGMAKQQTDFRNQTGEEPYWADNAFGGMPTYQLGARYPHSYIKKLDRLIRFLPRPADYLFLYFIGFYVLLLVLKVDYKLAFLGSLAFGFSTYFIIIIGVGHNAKAHAIGYMPLVLSGIILTFRKKYILGFFLLAVSMALEIAANHFQMTYYLFLLVVVLGISYLVDAYKKKQIPDYFKSLGVMVVAVLFSLLLNATSLLATREYTKYSTRGNTGLTIQSDGKEKQNGSGLDFDYITEYSYGKAETLNLFIPRFMGGSSSEDIGTDSNIYAELLTLGMPPTQAKSITEGAPTYWGDQTYIGAPAYIGAVVIFLFVLALFLVKGRLKWWIVGGTVLALLLSWGKNFSFLTEFFINFFPLYDKFRAVSSIQVIIELCLPILAIIGVHKLLNQKVEQETKIKAIKYATAIVGGLTIILLLFKSALFDFSGANDSYFIQQLGPDFVRALKEDRKAMFTSDALRSLVLVLLTAAGCWLYLKGKLKENLLVIGLGVLLVVDLVPIDWKYVNKSNFVSAREFSKPFVPNAADKEILKDEGHFKVYDLTANPFNSGRASYFHNAIGGYHAAKPGRMQELFEFYLAKNDVGVMNMLNVKYIITQDKDGVKALNNPYANGNAWFVSTLKSVDNTNDEILALKDIDSKKEAVVNSKFEDVLSKTKYAVDSIASLTLTDHKPNHLVYKSSNIEDGFAVFSEIFYPGWQAYIDGVPAAHAQVNYTLRGLPIPKGDHKIEFKFEPQVVKTGTTIMLTSSIIFMLLFAGSLLYQYKKTGSLLSLTKEDK</sequence>
<accession>A0A937A0M4</accession>
<feature type="transmembrane region" description="Helical" evidence="1">
    <location>
        <begin position="409"/>
        <end position="429"/>
    </location>
</feature>
<protein>
    <submittedName>
        <fullName evidence="2">YfhO family protein</fullName>
    </submittedName>
</protein>